<gene>
    <name evidence="7" type="ORF">BJP25_11820</name>
</gene>
<dbReference type="STRING" id="1193682.BJP25_11820"/>
<dbReference type="InterPro" id="IPR036259">
    <property type="entry name" value="MFS_trans_sf"/>
</dbReference>
<dbReference type="Pfam" id="PF07690">
    <property type="entry name" value="MFS_1"/>
    <property type="match status" value="2"/>
</dbReference>
<evidence type="ECO:0000256" key="6">
    <source>
        <dbReference type="SAM" id="Phobius"/>
    </source>
</evidence>
<feature type="transmembrane region" description="Helical" evidence="6">
    <location>
        <begin position="261"/>
        <end position="281"/>
    </location>
</feature>
<proteinExistence type="predicted"/>
<evidence type="ECO:0000313" key="7">
    <source>
        <dbReference type="EMBL" id="OLR94437.1"/>
    </source>
</evidence>
<protein>
    <recommendedName>
        <fullName evidence="9">MFS transporter</fullName>
    </recommendedName>
</protein>
<feature type="transmembrane region" description="Helical" evidence="6">
    <location>
        <begin position="316"/>
        <end position="338"/>
    </location>
</feature>
<feature type="transmembrane region" description="Helical" evidence="6">
    <location>
        <begin position="41"/>
        <end position="66"/>
    </location>
</feature>
<keyword evidence="8" id="KW-1185">Reference proteome</keyword>
<comment type="caution">
    <text evidence="7">The sequence shown here is derived from an EMBL/GenBank/DDBJ whole genome shotgun (WGS) entry which is preliminary data.</text>
</comment>
<dbReference type="PANTHER" id="PTHR23513">
    <property type="entry name" value="INTEGRAL MEMBRANE EFFLUX PROTEIN-RELATED"/>
    <property type="match status" value="1"/>
</dbReference>
<dbReference type="Gene3D" id="1.20.1250.20">
    <property type="entry name" value="MFS general substrate transporter like domains"/>
    <property type="match status" value="1"/>
</dbReference>
<feature type="transmembrane region" description="Helical" evidence="6">
    <location>
        <begin position="350"/>
        <end position="370"/>
    </location>
</feature>
<evidence type="ECO:0000256" key="5">
    <source>
        <dbReference type="ARBA" id="ARBA00023136"/>
    </source>
</evidence>
<evidence type="ECO:0000256" key="4">
    <source>
        <dbReference type="ARBA" id="ARBA00022989"/>
    </source>
</evidence>
<organism evidence="7 8">
    <name type="scientific">Actinokineospora bangkokensis</name>
    <dbReference type="NCBI Taxonomy" id="1193682"/>
    <lineage>
        <taxon>Bacteria</taxon>
        <taxon>Bacillati</taxon>
        <taxon>Actinomycetota</taxon>
        <taxon>Actinomycetes</taxon>
        <taxon>Pseudonocardiales</taxon>
        <taxon>Pseudonocardiaceae</taxon>
        <taxon>Actinokineospora</taxon>
    </lineage>
</organism>
<evidence type="ECO:0000256" key="3">
    <source>
        <dbReference type="ARBA" id="ARBA00022692"/>
    </source>
</evidence>
<keyword evidence="4 6" id="KW-1133">Transmembrane helix</keyword>
<dbReference type="GO" id="GO:0005886">
    <property type="term" value="C:plasma membrane"/>
    <property type="evidence" value="ECO:0007669"/>
    <property type="project" value="UniProtKB-SubCell"/>
</dbReference>
<sequence length="415" mass="43095">MITTKPRTSAVRYRDVVAEPRFRAVFGARSLATAADTLRTVALSIAIFAATDSMLLSAVTYGVSFVPQLLGGSLLGSVTDRARPRRLIAVGYGVECLLALLLATGWTPPWLSLVLVAAIAFATPVFIGLTGRVIADVLPAESYVVGRSLSLLTSSLAQLLGVVGGGGAVALLGAEGALLVAAGLHATACLWVRFGLPDLPAAQPSRPQRPGTVRATWSANRLLLGNRGIRTLILAQWLPTAAATGAEGLVIPYAATRWSAGTASLLLACIPMGMLVGTVLVGRIASPSQRPRLVVPLLLLVGLPLVTFWLPLPFPVLAVMATLTGIGLAYSLCVQARFRDLVPVPNRGQAFSLLATGLMTAQGISPAIFGLLGDHIGANVAIAVTGLVATAYAAWQGPRLVRVLRGAASEEERKA</sequence>
<feature type="transmembrane region" description="Helical" evidence="6">
    <location>
        <begin position="376"/>
        <end position="395"/>
    </location>
</feature>
<dbReference type="AlphaFoldDB" id="A0A1Q9LQW2"/>
<feature type="transmembrane region" description="Helical" evidence="6">
    <location>
        <begin position="231"/>
        <end position="255"/>
    </location>
</feature>
<dbReference type="Proteomes" id="UP000186040">
    <property type="component" value="Unassembled WGS sequence"/>
</dbReference>
<reference evidence="7 8" key="1">
    <citation type="submission" date="2016-10" db="EMBL/GenBank/DDBJ databases">
        <title>The Draft Genome Sequence of Actinokineospora bangkokensis 44EHWT reveals the biosynthetic pathway of antifungal compounds Thailandins with unusual extender unit butylmalonyl-CoA.</title>
        <authorList>
            <person name="Greule A."/>
            <person name="Intra B."/>
            <person name="Flemming S."/>
            <person name="Rommel M.G."/>
            <person name="Panbangred W."/>
            <person name="Bechthold A."/>
        </authorList>
    </citation>
    <scope>NUCLEOTIDE SEQUENCE [LARGE SCALE GENOMIC DNA]</scope>
    <source>
        <strain evidence="7 8">44EHW</strain>
    </source>
</reference>
<dbReference type="EMBL" id="MKQR01000007">
    <property type="protein sequence ID" value="OLR94437.1"/>
    <property type="molecule type" value="Genomic_DNA"/>
</dbReference>
<feature type="transmembrane region" description="Helical" evidence="6">
    <location>
        <begin position="110"/>
        <end position="129"/>
    </location>
</feature>
<accession>A0A1Q9LQW2</accession>
<keyword evidence="3 6" id="KW-0812">Transmembrane</keyword>
<evidence type="ECO:0000313" key="8">
    <source>
        <dbReference type="Proteomes" id="UP000186040"/>
    </source>
</evidence>
<evidence type="ECO:0000256" key="2">
    <source>
        <dbReference type="ARBA" id="ARBA00022475"/>
    </source>
</evidence>
<feature type="transmembrane region" description="Helical" evidence="6">
    <location>
        <begin position="293"/>
        <end position="310"/>
    </location>
</feature>
<evidence type="ECO:0000256" key="1">
    <source>
        <dbReference type="ARBA" id="ARBA00004651"/>
    </source>
</evidence>
<keyword evidence="5 6" id="KW-0472">Membrane</keyword>
<dbReference type="SUPFAM" id="SSF103473">
    <property type="entry name" value="MFS general substrate transporter"/>
    <property type="match status" value="1"/>
</dbReference>
<dbReference type="PANTHER" id="PTHR23513:SF11">
    <property type="entry name" value="STAPHYLOFERRIN A TRANSPORTER"/>
    <property type="match status" value="1"/>
</dbReference>
<dbReference type="InterPro" id="IPR011701">
    <property type="entry name" value="MFS"/>
</dbReference>
<feature type="transmembrane region" description="Helical" evidence="6">
    <location>
        <begin position="87"/>
        <end position="104"/>
    </location>
</feature>
<name>A0A1Q9LQW2_9PSEU</name>
<dbReference type="GO" id="GO:0022857">
    <property type="term" value="F:transmembrane transporter activity"/>
    <property type="evidence" value="ECO:0007669"/>
    <property type="project" value="InterPro"/>
</dbReference>
<comment type="subcellular location">
    <subcellularLocation>
        <location evidence="1">Cell membrane</location>
        <topology evidence="1">Multi-pass membrane protein</topology>
    </subcellularLocation>
</comment>
<evidence type="ECO:0008006" key="9">
    <source>
        <dbReference type="Google" id="ProtNLM"/>
    </source>
</evidence>
<keyword evidence="2" id="KW-1003">Cell membrane</keyword>